<evidence type="ECO:0000313" key="7">
    <source>
        <dbReference type="Proteomes" id="UP000245699"/>
    </source>
</evidence>
<keyword evidence="3" id="KW-0963">Cytoplasm</keyword>
<dbReference type="GO" id="GO:0007186">
    <property type="term" value="P:G protein-coupled receptor signaling pathway"/>
    <property type="evidence" value="ECO:0007669"/>
    <property type="project" value="TreeGrafter"/>
</dbReference>
<keyword evidence="4" id="KW-0344">Guanine-nucleotide releasing factor</keyword>
<dbReference type="Proteomes" id="UP000245699">
    <property type="component" value="Unassembled WGS sequence"/>
</dbReference>
<evidence type="ECO:0000256" key="1">
    <source>
        <dbReference type="ARBA" id="ARBA00004544"/>
    </source>
</evidence>
<evidence type="ECO:0000256" key="2">
    <source>
        <dbReference type="ARBA" id="ARBA00009049"/>
    </source>
</evidence>
<proteinExistence type="inferred from homology"/>
<sequence>MHKTSFGKSEDRPAFFPMQNSTLFLSSTKRIFEADNSPNPADIQELSDTLDSLPETDDNKQQSLTILVNFLLKNKQTNPTTLPLLVLIKKLGRSTLLQDHDLDKNKILALIHYAQHSLKQNSLKDQNLLDILSEILTIFANQILLEPTTSNIFIQADGISIISASLTAEFNSSIIYFLCARILFLVLHNGLDPIEVVEGLHIPDLLSSAVTKLVNPSNAVEIQNHSQINTAMATSEIYKALYIIFMLYEKTTRIEDITQKPSIQSHFGYIIAPEKYQYFKRTLETALSFLTDKSNIDKHPKSCISAIQVLFLFPIAPIDEILQAWLSKNDGFALIDSLVSVLENQLKNHNFDKLKSLNPITIQEQAEDFPIVCVLGRMCLADEASRNHLYDCIFKGRDFSKLPEEGDSIRAKLTKIVGSPMQSEFSLAVGDFLYVLCNSSTSLFTQNLGFGNTAGYLNARSLLISEINVDVNLPAQPSFLANPITGTDENYNREIEKELETMTDEEKEREAERLFVLFDKLNRTGIIKVQPQFGNPNNEK</sequence>
<comment type="caution">
    <text evidence="6">The sequence shown here is derived from an EMBL/GenBank/DDBJ whole genome shotgun (WGS) entry which is preliminary data.</text>
</comment>
<comment type="similarity">
    <text evidence="2">Belongs to the synembryn family.</text>
</comment>
<organism evidence="6 7">
    <name type="scientific">Furculomyces boomerangus</name>
    <dbReference type="NCBI Taxonomy" id="61424"/>
    <lineage>
        <taxon>Eukaryota</taxon>
        <taxon>Fungi</taxon>
        <taxon>Fungi incertae sedis</taxon>
        <taxon>Zoopagomycota</taxon>
        <taxon>Kickxellomycotina</taxon>
        <taxon>Harpellomycetes</taxon>
        <taxon>Harpellales</taxon>
        <taxon>Harpellaceae</taxon>
        <taxon>Furculomyces</taxon>
    </lineage>
</organism>
<dbReference type="STRING" id="61424.A0A2T9Z6J1"/>
<accession>A0A2T9Z6J1</accession>
<evidence type="ECO:0000313" key="6">
    <source>
        <dbReference type="EMBL" id="PVV00208.1"/>
    </source>
</evidence>
<evidence type="ECO:0000256" key="4">
    <source>
        <dbReference type="ARBA" id="ARBA00022658"/>
    </source>
</evidence>
<gene>
    <name evidence="6" type="ORF">BB559_000034</name>
</gene>
<dbReference type="PRINTS" id="PR01802">
    <property type="entry name" value="SYNEMBRYN"/>
</dbReference>
<dbReference type="GO" id="GO:0005085">
    <property type="term" value="F:guanyl-nucleotide exchange factor activity"/>
    <property type="evidence" value="ECO:0007669"/>
    <property type="project" value="UniProtKB-KW"/>
</dbReference>
<dbReference type="Pfam" id="PF10165">
    <property type="entry name" value="Ric8"/>
    <property type="match status" value="1"/>
</dbReference>
<dbReference type="InterPro" id="IPR019318">
    <property type="entry name" value="Gua_nucleotide_exch_fac_Ric8"/>
</dbReference>
<dbReference type="PANTHER" id="PTHR12425">
    <property type="entry name" value="SYNEMBRYN"/>
    <property type="match status" value="1"/>
</dbReference>
<reference evidence="6 7" key="1">
    <citation type="journal article" date="2018" name="MBio">
        <title>Comparative Genomics Reveals the Core Gene Toolbox for the Fungus-Insect Symbiosis.</title>
        <authorList>
            <person name="Wang Y."/>
            <person name="Stata M."/>
            <person name="Wang W."/>
            <person name="Stajich J.E."/>
            <person name="White M.M."/>
            <person name="Moncalvo J.M."/>
        </authorList>
    </citation>
    <scope>NUCLEOTIDE SEQUENCE [LARGE SCALE GENOMIC DNA]</scope>
    <source>
        <strain evidence="6 7">AUS-77-4</strain>
    </source>
</reference>
<evidence type="ECO:0000256" key="3">
    <source>
        <dbReference type="ARBA" id="ARBA00022490"/>
    </source>
</evidence>
<dbReference type="GO" id="GO:0001965">
    <property type="term" value="F:G-protein alpha-subunit binding"/>
    <property type="evidence" value="ECO:0007669"/>
    <property type="project" value="TreeGrafter"/>
</dbReference>
<dbReference type="PANTHER" id="PTHR12425:SF5">
    <property type="entry name" value="SYNEMBRYN"/>
    <property type="match status" value="1"/>
</dbReference>
<dbReference type="InterPro" id="IPR008376">
    <property type="entry name" value="Chaperone_Ric-8_A/B"/>
</dbReference>
<evidence type="ECO:0000256" key="5">
    <source>
        <dbReference type="ARBA" id="ARBA00023186"/>
    </source>
</evidence>
<dbReference type="GO" id="GO:0005938">
    <property type="term" value="C:cell cortex"/>
    <property type="evidence" value="ECO:0007669"/>
    <property type="project" value="UniProtKB-SubCell"/>
</dbReference>
<dbReference type="OrthoDB" id="5585685at2759"/>
<dbReference type="AlphaFoldDB" id="A0A2T9Z6J1"/>
<name>A0A2T9Z6J1_9FUNG</name>
<comment type="subcellular location">
    <subcellularLocation>
        <location evidence="1">Cytoplasm</location>
        <location evidence="1">Cell cortex</location>
    </subcellularLocation>
</comment>
<keyword evidence="5" id="KW-0143">Chaperone</keyword>
<keyword evidence="7" id="KW-1185">Reference proteome</keyword>
<protein>
    <submittedName>
        <fullName evidence="6">Uncharacterized protein</fullName>
    </submittedName>
</protein>
<dbReference type="EMBL" id="MBFT01000002">
    <property type="protein sequence ID" value="PVV00208.1"/>
    <property type="molecule type" value="Genomic_DNA"/>
</dbReference>